<evidence type="ECO:0000256" key="4">
    <source>
        <dbReference type="SAM" id="Phobius"/>
    </source>
</evidence>
<keyword evidence="4" id="KW-0472">Membrane</keyword>
<dbReference type="PANTHER" id="PTHR24291">
    <property type="entry name" value="CYTOCHROME P450 FAMILY 4"/>
    <property type="match status" value="1"/>
</dbReference>
<accession>A0A9D4R132</accession>
<dbReference type="AlphaFoldDB" id="A0A9D4R132"/>
<feature type="transmembrane region" description="Helical" evidence="4">
    <location>
        <begin position="6"/>
        <end position="28"/>
    </location>
</feature>
<feature type="binding site" description="axial binding residue" evidence="2">
    <location>
        <position position="441"/>
    </location>
    <ligand>
        <name>heme</name>
        <dbReference type="ChEBI" id="CHEBI:30413"/>
    </ligand>
    <ligandPart>
        <name>Fe</name>
        <dbReference type="ChEBI" id="CHEBI:18248"/>
    </ligandPart>
</feature>
<proteinExistence type="inferred from homology"/>
<reference evidence="5" key="2">
    <citation type="submission" date="2020-11" db="EMBL/GenBank/DDBJ databases">
        <authorList>
            <person name="McCartney M.A."/>
            <person name="Auch B."/>
            <person name="Kono T."/>
            <person name="Mallez S."/>
            <person name="Becker A."/>
            <person name="Gohl D.M."/>
            <person name="Silverstein K.A.T."/>
            <person name="Koren S."/>
            <person name="Bechman K.B."/>
            <person name="Herman A."/>
            <person name="Abrahante J.E."/>
            <person name="Garbe J."/>
        </authorList>
    </citation>
    <scope>NUCLEOTIDE SEQUENCE</scope>
    <source>
        <strain evidence="5">Duluth1</strain>
        <tissue evidence="5">Whole animal</tissue>
    </source>
</reference>
<dbReference type="InterPro" id="IPR036396">
    <property type="entry name" value="Cyt_P450_sf"/>
</dbReference>
<dbReference type="GO" id="GO:0004497">
    <property type="term" value="F:monooxygenase activity"/>
    <property type="evidence" value="ECO:0007669"/>
    <property type="project" value="UniProtKB-KW"/>
</dbReference>
<dbReference type="GO" id="GO:0020037">
    <property type="term" value="F:heme binding"/>
    <property type="evidence" value="ECO:0007669"/>
    <property type="project" value="InterPro"/>
</dbReference>
<evidence type="ECO:0000256" key="3">
    <source>
        <dbReference type="RuleBase" id="RU000461"/>
    </source>
</evidence>
<dbReference type="GO" id="GO:0016705">
    <property type="term" value="F:oxidoreductase activity, acting on paired donors, with incorporation or reduction of molecular oxygen"/>
    <property type="evidence" value="ECO:0007669"/>
    <property type="project" value="InterPro"/>
</dbReference>
<dbReference type="CDD" id="cd20659">
    <property type="entry name" value="CYP4B_4F-like"/>
    <property type="match status" value="1"/>
</dbReference>
<keyword evidence="6" id="KW-1185">Reference proteome</keyword>
<keyword evidence="2 3" id="KW-0408">Iron</keyword>
<keyword evidence="4" id="KW-0812">Transmembrane</keyword>
<evidence type="ECO:0000256" key="1">
    <source>
        <dbReference type="ARBA" id="ARBA00010617"/>
    </source>
</evidence>
<comment type="cofactor">
    <cofactor evidence="2">
        <name>heme</name>
        <dbReference type="ChEBI" id="CHEBI:30413"/>
    </cofactor>
</comment>
<dbReference type="PANTHER" id="PTHR24291:SF201">
    <property type="entry name" value="CYTOCHROME P450, FAMILY 4, SUBFAMILY B, POLYPEPTIDE 7"/>
    <property type="match status" value="1"/>
</dbReference>
<dbReference type="InterPro" id="IPR001128">
    <property type="entry name" value="Cyt_P450"/>
</dbReference>
<comment type="caution">
    <text evidence="5">The sequence shown here is derived from an EMBL/GenBank/DDBJ whole genome shotgun (WGS) entry which is preliminary data.</text>
</comment>
<dbReference type="InterPro" id="IPR002401">
    <property type="entry name" value="Cyt_P450_E_grp-I"/>
</dbReference>
<evidence type="ECO:0000313" key="5">
    <source>
        <dbReference type="EMBL" id="KAH3851054.1"/>
    </source>
</evidence>
<organism evidence="5 6">
    <name type="scientific">Dreissena polymorpha</name>
    <name type="common">Zebra mussel</name>
    <name type="synonym">Mytilus polymorpha</name>
    <dbReference type="NCBI Taxonomy" id="45954"/>
    <lineage>
        <taxon>Eukaryota</taxon>
        <taxon>Metazoa</taxon>
        <taxon>Spiralia</taxon>
        <taxon>Lophotrochozoa</taxon>
        <taxon>Mollusca</taxon>
        <taxon>Bivalvia</taxon>
        <taxon>Autobranchia</taxon>
        <taxon>Heteroconchia</taxon>
        <taxon>Euheterodonta</taxon>
        <taxon>Imparidentia</taxon>
        <taxon>Neoheterodontei</taxon>
        <taxon>Myida</taxon>
        <taxon>Dreissenoidea</taxon>
        <taxon>Dreissenidae</taxon>
        <taxon>Dreissena</taxon>
    </lineage>
</organism>
<dbReference type="Gene3D" id="1.10.630.10">
    <property type="entry name" value="Cytochrome P450"/>
    <property type="match status" value="1"/>
</dbReference>
<dbReference type="InterPro" id="IPR017972">
    <property type="entry name" value="Cyt_P450_CS"/>
</dbReference>
<comment type="similarity">
    <text evidence="1 3">Belongs to the cytochrome P450 family.</text>
</comment>
<dbReference type="PROSITE" id="PS00086">
    <property type="entry name" value="CYTOCHROME_P450"/>
    <property type="match status" value="1"/>
</dbReference>
<dbReference type="PRINTS" id="PR00385">
    <property type="entry name" value="P450"/>
</dbReference>
<keyword evidence="2 3" id="KW-0349">Heme</keyword>
<dbReference type="EMBL" id="JAIWYP010000003">
    <property type="protein sequence ID" value="KAH3851054.1"/>
    <property type="molecule type" value="Genomic_DNA"/>
</dbReference>
<name>A0A9D4R132_DREPO</name>
<keyword evidence="4" id="KW-1133">Transmembrane helix</keyword>
<evidence type="ECO:0000256" key="2">
    <source>
        <dbReference type="PIRSR" id="PIRSR602401-1"/>
    </source>
</evidence>
<protein>
    <recommendedName>
        <fullName evidence="7">Cytochrome P450</fullName>
    </recommendedName>
</protein>
<reference evidence="5" key="1">
    <citation type="journal article" date="2019" name="bioRxiv">
        <title>The Genome of the Zebra Mussel, Dreissena polymorpha: A Resource for Invasive Species Research.</title>
        <authorList>
            <person name="McCartney M.A."/>
            <person name="Auch B."/>
            <person name="Kono T."/>
            <person name="Mallez S."/>
            <person name="Zhang Y."/>
            <person name="Obille A."/>
            <person name="Becker A."/>
            <person name="Abrahante J.E."/>
            <person name="Garbe J."/>
            <person name="Badalamenti J.P."/>
            <person name="Herman A."/>
            <person name="Mangelson H."/>
            <person name="Liachko I."/>
            <person name="Sullivan S."/>
            <person name="Sone E.D."/>
            <person name="Koren S."/>
            <person name="Silverstein K.A.T."/>
            <person name="Beckman K.B."/>
            <person name="Gohl D.M."/>
        </authorList>
    </citation>
    <scope>NUCLEOTIDE SEQUENCE</scope>
    <source>
        <strain evidence="5">Duluth1</strain>
        <tissue evidence="5">Whole animal</tissue>
    </source>
</reference>
<gene>
    <name evidence="5" type="ORF">DPMN_093532</name>
</gene>
<dbReference type="InterPro" id="IPR050196">
    <property type="entry name" value="Cytochrome_P450_Monoox"/>
</dbReference>
<dbReference type="OrthoDB" id="1470350at2759"/>
<dbReference type="Pfam" id="PF00067">
    <property type="entry name" value="p450"/>
    <property type="match status" value="1"/>
</dbReference>
<keyword evidence="3" id="KW-0503">Monooxygenase</keyword>
<dbReference type="Proteomes" id="UP000828390">
    <property type="component" value="Unassembled WGS sequence"/>
</dbReference>
<keyword evidence="2 3" id="KW-0479">Metal-binding</keyword>
<keyword evidence="3" id="KW-0560">Oxidoreductase</keyword>
<evidence type="ECO:0008006" key="7">
    <source>
        <dbReference type="Google" id="ProtNLM"/>
    </source>
</evidence>
<dbReference type="PRINTS" id="PR00463">
    <property type="entry name" value="EP450I"/>
</dbReference>
<dbReference type="SUPFAM" id="SSF48264">
    <property type="entry name" value="Cytochrome P450"/>
    <property type="match status" value="1"/>
</dbReference>
<dbReference type="GO" id="GO:0005506">
    <property type="term" value="F:iron ion binding"/>
    <property type="evidence" value="ECO:0007669"/>
    <property type="project" value="InterPro"/>
</dbReference>
<evidence type="ECO:0000313" key="6">
    <source>
        <dbReference type="Proteomes" id="UP000828390"/>
    </source>
</evidence>
<sequence length="493" mass="56590">MSVVGTLIYQYLPLVVAFFILQKIVAVFKRRWELQWTFKKFPGPRPHFLWGNMKELTGDYAGLVRMADLAHLYSGAYPAWTGPADAQLVAVKSETARVVLAGADPKDEFSYALMRPWIGDGLLLSSGKKWDRTRRLLTPAFHVDILKNYVSTFGTCSRVLVEKWRKSTKAEEIFHHISLLTLDSMMQCLFGFHSNCQNEKTRHPYIQGVYEVSDLIVKRIFNPLHHFNFIYFYLSSNGRKFQSACDAIHQHSERIIRERRQLMSTEKPGDRNIDFLDILLTAKDSDGVGLTDKEIRDEVDTFMFEGHDSTASTISWCLYNLAKYPDVQKKCRAEILEHIGKGKEITWSDLNKIRYTTMAINESMRLYPAVPLLSRCLARDATLPDGRTVPKGVRVAISLFAVHRDPEVWDNPHEFDPERFTPEKNVSSIYHLPFSIGPRNCIGMQFALTQVKVVICEVLRNFHLDLEPGKEAQPESMLILRSKNGVYLNIKPL</sequence>